<reference evidence="1" key="1">
    <citation type="submission" date="2023-06" db="EMBL/GenBank/DDBJ databases">
        <title>Genome-scale phylogeny and comparative genomics of the fungal order Sordariales.</title>
        <authorList>
            <consortium name="Lawrence Berkeley National Laboratory"/>
            <person name="Hensen N."/>
            <person name="Bonometti L."/>
            <person name="Westerberg I."/>
            <person name="Brannstrom I.O."/>
            <person name="Guillou S."/>
            <person name="Cros-Aarteil S."/>
            <person name="Calhoun S."/>
            <person name="Haridas S."/>
            <person name="Kuo A."/>
            <person name="Mondo S."/>
            <person name="Pangilinan J."/>
            <person name="Riley R."/>
            <person name="LaButti K."/>
            <person name="Andreopoulos B."/>
            <person name="Lipzen A."/>
            <person name="Chen C."/>
            <person name="Yanf M."/>
            <person name="Daum C."/>
            <person name="Ng V."/>
            <person name="Clum A."/>
            <person name="Steindorff A."/>
            <person name="Ohm R."/>
            <person name="Martin F."/>
            <person name="Silar P."/>
            <person name="Natvig D."/>
            <person name="Lalanne C."/>
            <person name="Gautier V."/>
            <person name="Ament-velasquez S.L."/>
            <person name="Kruys A."/>
            <person name="Hutchinson M.I."/>
            <person name="Powell A.J."/>
            <person name="Barry K."/>
            <person name="Miller A.N."/>
            <person name="Grigoriev I.V."/>
            <person name="Debuchy R."/>
            <person name="Gladieux P."/>
            <person name="Thoren M.H."/>
            <person name="Johannesson H."/>
        </authorList>
    </citation>
    <scope>NUCLEOTIDE SEQUENCE</scope>
    <source>
        <strain evidence="1">SMH3391-2</strain>
    </source>
</reference>
<dbReference type="AlphaFoldDB" id="A0AA39TI72"/>
<evidence type="ECO:0000313" key="1">
    <source>
        <dbReference type="EMBL" id="KAK0612337.1"/>
    </source>
</evidence>
<sequence length="398" mass="45967">MYPDWPATDADLVPLPQCIGPKLEPFDFQGPQQIEFLEYIGEGLHAHVFKIRILGQIYALKLFRFVFSDSWYGPPPYTEFDDAHHEVLSALYNYTEPFSSECRAFGRLQEAGHEDLAVKCFGYMLLSEENEAAMMAQFSKDYFDFNGDMNHAGYGNMRSCYPGKNGRDPPIRGIIKEFGVPDETTPKSFRKTRAPKMLRNIKKMQQLGIIHVDPATRQMINSKWSDFSTAITVPHFLTTPELNPHLTPDEISLMELETFKLSMGDYTEFDEHISTWNEWQEVKLSIRAFHNGEGCQIKYGLRDKAAKRRVYTFVDPRKYDWRQGPVSADSPVRRKLRLKPPVWFYECSSDEQTAKLSDPQKLNPAISWGYKEGFIFPRVGINMWDKSPLTLAHPPSYM</sequence>
<proteinExistence type="predicted"/>
<dbReference type="Pfam" id="PF13095">
    <property type="entry name" value="FTA2"/>
    <property type="match status" value="1"/>
</dbReference>
<accession>A0AA39TI72</accession>
<protein>
    <submittedName>
        <fullName evidence="1">Kinetochore Sim4 complex subunit FTA2-domain-containing protein</fullName>
    </submittedName>
</protein>
<dbReference type="Proteomes" id="UP001174934">
    <property type="component" value="Unassembled WGS sequence"/>
</dbReference>
<organism evidence="1 2">
    <name type="scientific">Bombardia bombarda</name>
    <dbReference type="NCBI Taxonomy" id="252184"/>
    <lineage>
        <taxon>Eukaryota</taxon>
        <taxon>Fungi</taxon>
        <taxon>Dikarya</taxon>
        <taxon>Ascomycota</taxon>
        <taxon>Pezizomycotina</taxon>
        <taxon>Sordariomycetes</taxon>
        <taxon>Sordariomycetidae</taxon>
        <taxon>Sordariales</taxon>
        <taxon>Lasiosphaeriaceae</taxon>
        <taxon>Bombardia</taxon>
    </lineage>
</organism>
<keyword evidence="2" id="KW-1185">Reference proteome</keyword>
<comment type="caution">
    <text evidence="1">The sequence shown here is derived from an EMBL/GenBank/DDBJ whole genome shotgun (WGS) entry which is preliminary data.</text>
</comment>
<dbReference type="EMBL" id="JAULSR010000009">
    <property type="protein sequence ID" value="KAK0612337.1"/>
    <property type="molecule type" value="Genomic_DNA"/>
</dbReference>
<name>A0AA39TI72_9PEZI</name>
<gene>
    <name evidence="1" type="ORF">B0T17DRAFT_620543</name>
</gene>
<evidence type="ECO:0000313" key="2">
    <source>
        <dbReference type="Proteomes" id="UP001174934"/>
    </source>
</evidence>
<dbReference type="InterPro" id="IPR025213">
    <property type="entry name" value="Sim4_Fta2"/>
</dbReference>